<reference evidence="3 4" key="1">
    <citation type="submission" date="2017-09" db="EMBL/GenBank/DDBJ databases">
        <title>Large-scale bioinformatics analysis of Bacillus genomes uncovers conserved roles of natural products in bacterial physiology.</title>
        <authorList>
            <consortium name="Agbiome Team Llc"/>
            <person name="Bleich R.M."/>
            <person name="Kirk G.J."/>
            <person name="Santa Maria K.C."/>
            <person name="Allen S.E."/>
            <person name="Farag S."/>
            <person name="Shank E.A."/>
            <person name="Bowers A."/>
        </authorList>
    </citation>
    <scope>NUCLEOTIDE SEQUENCE [LARGE SCALE GENOMIC DNA]</scope>
    <source>
        <strain evidence="3 4">AFS003229</strain>
    </source>
</reference>
<dbReference type="RefSeq" id="WP_098175303.1">
    <property type="nucleotide sequence ID" value="NZ_CP030926.1"/>
</dbReference>
<name>A0AAX0S6L4_9BACI</name>
<dbReference type="AlphaFoldDB" id="A0AAX0S6L4"/>
<sequence length="165" mass="19998">MYYTTSLLEDWIKDFYYSIDIFHAHQLDFLDIAARLGIVVSFEEMSSRFYDGEIIIEDRLSSQEQWQDFAHELCHVLRHDGNQIYMPKMFLELQENQANYFAYHFCIPTFMFLKLDMPNHRNQAIYYLANTFNVTNEFAAQRFDRYQNQIYTSQFIAENSNMYTY</sequence>
<organism evidence="3 4">
    <name type="scientific">Peribacillus butanolivorans</name>
    <dbReference type="NCBI Taxonomy" id="421767"/>
    <lineage>
        <taxon>Bacteria</taxon>
        <taxon>Bacillati</taxon>
        <taxon>Bacillota</taxon>
        <taxon>Bacilli</taxon>
        <taxon>Bacillales</taxon>
        <taxon>Bacillaceae</taxon>
        <taxon>Peribacillus</taxon>
    </lineage>
</organism>
<gene>
    <name evidence="3" type="ORF">CN689_06600</name>
    <name evidence="2" type="ORF">DTO10_21045</name>
</gene>
<evidence type="ECO:0000313" key="4">
    <source>
        <dbReference type="Proteomes" id="UP000220106"/>
    </source>
</evidence>
<protein>
    <submittedName>
        <fullName evidence="2">ImmA/IrrE family metallo-endopeptidase</fullName>
    </submittedName>
</protein>
<evidence type="ECO:0000313" key="3">
    <source>
        <dbReference type="EMBL" id="PEJ34982.1"/>
    </source>
</evidence>
<evidence type="ECO:0000313" key="5">
    <source>
        <dbReference type="Proteomes" id="UP000260457"/>
    </source>
</evidence>
<dbReference type="KEGG" id="pbut:DTO10_21045"/>
<keyword evidence="5" id="KW-1185">Reference proteome</keyword>
<dbReference type="EMBL" id="CP030926">
    <property type="protein sequence ID" value="AXN40625.1"/>
    <property type="molecule type" value="Genomic_DNA"/>
</dbReference>
<dbReference type="Gene3D" id="1.10.10.2910">
    <property type="match status" value="1"/>
</dbReference>
<reference evidence="2 5" key="2">
    <citation type="submission" date="2018-07" db="EMBL/GenBank/DDBJ databases">
        <title>The molecular basis for the intramolecular migration of carboxyl group in the catabolism of para-hydroxybenzoate via gentisate.</title>
        <authorList>
            <person name="Zhao H."/>
            <person name="Xu Y."/>
            <person name="Lin S."/>
            <person name="Spain J.C."/>
            <person name="Zhou N.-Y."/>
        </authorList>
    </citation>
    <scope>NUCLEOTIDE SEQUENCE [LARGE SCALE GENOMIC DNA]</scope>
    <source>
        <strain evidence="2 5">PHB-7a</strain>
    </source>
</reference>
<dbReference type="Proteomes" id="UP000220106">
    <property type="component" value="Unassembled WGS sequence"/>
</dbReference>
<proteinExistence type="predicted"/>
<dbReference type="InterPro" id="IPR010359">
    <property type="entry name" value="IrrE_HExxH"/>
</dbReference>
<evidence type="ECO:0000313" key="2">
    <source>
        <dbReference type="EMBL" id="AXN40625.1"/>
    </source>
</evidence>
<dbReference type="EMBL" id="NUEQ01000013">
    <property type="protein sequence ID" value="PEJ34982.1"/>
    <property type="molecule type" value="Genomic_DNA"/>
</dbReference>
<accession>A0AAX0S6L4</accession>
<dbReference type="Proteomes" id="UP000260457">
    <property type="component" value="Chromosome"/>
</dbReference>
<dbReference type="Pfam" id="PF06114">
    <property type="entry name" value="Peptidase_M78"/>
    <property type="match status" value="1"/>
</dbReference>
<evidence type="ECO:0000259" key="1">
    <source>
        <dbReference type="Pfam" id="PF06114"/>
    </source>
</evidence>
<feature type="domain" description="IrrE N-terminal-like" evidence="1">
    <location>
        <begin position="36"/>
        <end position="143"/>
    </location>
</feature>